<evidence type="ECO:0000313" key="2">
    <source>
        <dbReference type="Proteomes" id="UP000267821"/>
    </source>
</evidence>
<name>A0A3N4M494_9PEZI</name>
<dbReference type="Proteomes" id="UP000267821">
    <property type="component" value="Unassembled WGS sequence"/>
</dbReference>
<accession>A0A3N4M494</accession>
<protein>
    <submittedName>
        <fullName evidence="1">Uncharacterized protein</fullName>
    </submittedName>
</protein>
<sequence length="175" mass="19934">MLENAENSIEAEAILKADDTKEERTFKESGITHLVFATICPIIDDFIRKTGRKSLRLRSEKEILSKDGETGGEEEFVVMDLISVEEEKYVFVVEAKSRSLGKAVRQCTLAMKDMRDGNGEGKVYGFVTTGEIWQMLEYDGKVFWKTNSIVVLFDSMDEEKERWMKEGAVLVDSIE</sequence>
<dbReference type="InParanoid" id="A0A3N4M494"/>
<evidence type="ECO:0000313" key="1">
    <source>
        <dbReference type="EMBL" id="RPB28729.1"/>
    </source>
</evidence>
<dbReference type="OrthoDB" id="5355583at2759"/>
<dbReference type="AlphaFoldDB" id="A0A3N4M494"/>
<dbReference type="EMBL" id="ML121529">
    <property type="protein sequence ID" value="RPB28729.1"/>
    <property type="molecule type" value="Genomic_DNA"/>
</dbReference>
<keyword evidence="2" id="KW-1185">Reference proteome</keyword>
<reference evidence="1 2" key="1">
    <citation type="journal article" date="2018" name="Nat. Ecol. Evol.">
        <title>Pezizomycetes genomes reveal the molecular basis of ectomycorrhizal truffle lifestyle.</title>
        <authorList>
            <person name="Murat C."/>
            <person name="Payen T."/>
            <person name="Noel B."/>
            <person name="Kuo A."/>
            <person name="Morin E."/>
            <person name="Chen J."/>
            <person name="Kohler A."/>
            <person name="Krizsan K."/>
            <person name="Balestrini R."/>
            <person name="Da Silva C."/>
            <person name="Montanini B."/>
            <person name="Hainaut M."/>
            <person name="Levati E."/>
            <person name="Barry K.W."/>
            <person name="Belfiori B."/>
            <person name="Cichocki N."/>
            <person name="Clum A."/>
            <person name="Dockter R.B."/>
            <person name="Fauchery L."/>
            <person name="Guy J."/>
            <person name="Iotti M."/>
            <person name="Le Tacon F."/>
            <person name="Lindquist E.A."/>
            <person name="Lipzen A."/>
            <person name="Malagnac F."/>
            <person name="Mello A."/>
            <person name="Molinier V."/>
            <person name="Miyauchi S."/>
            <person name="Poulain J."/>
            <person name="Riccioni C."/>
            <person name="Rubini A."/>
            <person name="Sitrit Y."/>
            <person name="Splivallo R."/>
            <person name="Traeger S."/>
            <person name="Wang M."/>
            <person name="Zifcakova L."/>
            <person name="Wipf D."/>
            <person name="Zambonelli A."/>
            <person name="Paolocci F."/>
            <person name="Nowrousian M."/>
            <person name="Ottonello S."/>
            <person name="Baldrian P."/>
            <person name="Spatafora J.W."/>
            <person name="Henrissat B."/>
            <person name="Nagy L.G."/>
            <person name="Aury J.M."/>
            <person name="Wincker P."/>
            <person name="Grigoriev I.V."/>
            <person name="Bonfante P."/>
            <person name="Martin F.M."/>
        </authorList>
    </citation>
    <scope>NUCLEOTIDE SEQUENCE [LARGE SCALE GENOMIC DNA]</scope>
    <source>
        <strain evidence="1 2">ATCC MYA-4762</strain>
    </source>
</reference>
<proteinExistence type="predicted"/>
<gene>
    <name evidence="1" type="ORF">L211DRAFT_818621</name>
</gene>
<organism evidence="1 2">
    <name type="scientific">Terfezia boudieri ATCC MYA-4762</name>
    <dbReference type="NCBI Taxonomy" id="1051890"/>
    <lineage>
        <taxon>Eukaryota</taxon>
        <taxon>Fungi</taxon>
        <taxon>Dikarya</taxon>
        <taxon>Ascomycota</taxon>
        <taxon>Pezizomycotina</taxon>
        <taxon>Pezizomycetes</taxon>
        <taxon>Pezizales</taxon>
        <taxon>Pezizaceae</taxon>
        <taxon>Terfezia</taxon>
    </lineage>
</organism>